<keyword evidence="5" id="KW-0677">Repeat</keyword>
<evidence type="ECO:0000259" key="10">
    <source>
        <dbReference type="PROSITE" id="PS50035"/>
    </source>
</evidence>
<organism evidence="11 12">
    <name type="scientific">Orrella daihaiensis</name>
    <dbReference type="NCBI Taxonomy" id="2782176"/>
    <lineage>
        <taxon>Bacteria</taxon>
        <taxon>Pseudomonadati</taxon>
        <taxon>Pseudomonadota</taxon>
        <taxon>Betaproteobacteria</taxon>
        <taxon>Burkholderiales</taxon>
        <taxon>Alcaligenaceae</taxon>
        <taxon>Orrella</taxon>
    </lineage>
</organism>
<evidence type="ECO:0000256" key="9">
    <source>
        <dbReference type="SAM" id="Phobius"/>
    </source>
</evidence>
<dbReference type="SMART" id="SM00155">
    <property type="entry name" value="PLDc"/>
    <property type="match status" value="2"/>
</dbReference>
<dbReference type="Gene3D" id="3.30.870.10">
    <property type="entry name" value="Endonuclease Chain A"/>
    <property type="match status" value="3"/>
</dbReference>
<feature type="transmembrane region" description="Helical" evidence="9">
    <location>
        <begin position="41"/>
        <end position="61"/>
    </location>
</feature>
<dbReference type="PROSITE" id="PS50035">
    <property type="entry name" value="PLD"/>
    <property type="match status" value="2"/>
</dbReference>
<keyword evidence="7 9" id="KW-0472">Membrane</keyword>
<comment type="subcellular location">
    <subcellularLocation>
        <location evidence="1">Cell membrane</location>
    </subcellularLocation>
</comment>
<dbReference type="InterPro" id="IPR001736">
    <property type="entry name" value="PLipase_D/transphosphatidylase"/>
</dbReference>
<name>A0ABY4ARB2_9BURK</name>
<dbReference type="Pfam" id="PF13091">
    <property type="entry name" value="PLDc_2"/>
    <property type="match status" value="2"/>
</dbReference>
<evidence type="ECO:0000256" key="1">
    <source>
        <dbReference type="ARBA" id="ARBA00004236"/>
    </source>
</evidence>
<evidence type="ECO:0000256" key="5">
    <source>
        <dbReference type="ARBA" id="ARBA00022737"/>
    </source>
</evidence>
<evidence type="ECO:0000256" key="2">
    <source>
        <dbReference type="ARBA" id="ARBA00022475"/>
    </source>
</evidence>
<proteinExistence type="predicted"/>
<dbReference type="PANTHER" id="PTHR21248:SF22">
    <property type="entry name" value="PHOSPHOLIPASE D"/>
    <property type="match status" value="1"/>
</dbReference>
<feature type="domain" description="PLD phosphodiesterase" evidence="10">
    <location>
        <begin position="398"/>
        <end position="425"/>
    </location>
</feature>
<sequence>MDEIGQLLERYWPHIVLVVSILASLATAVHAAMTKQDVRAAIGWVAVVILSPLLGATFYLFAGINRVRRARVTQQRRLAQPGRESIDRLEVKHLGQAFDDHIKPLKRLGNEVNKNVVLRGNQIEMLVGGDQTYPAMLEAIATARTSIALQSYIFDHDGIGIRIAQALIDAQQRGVKVRVLIDSVGAKYSRPPITRMLQDAGIAVGRFLPTAIGLRLVYANMRSHRKLLVVDGDLALTGGMNIREGFMREFAGDDVAVDTHFKVSGPVARHLMESFAHDWEFTTGERLEGEAWFASIPTESVVQGVPIRVVLSGPDRAIGRNQSMLLGALSVARNHVRIQSPYFLPEPVLIGALVTAARRGVQVDIVIPANNNLKLVSAAMEAQLDLLLHGGVHVWRANGAFDHSKLMTVDDQWCYVGSSNVDPRSQRLNFELDIEVFDHELARALAKSIDNKINHAKRATLAELANRPFWVRLRNRFIWLASPLL</sequence>
<reference evidence="11 12" key="1">
    <citation type="submission" date="2020-11" db="EMBL/GenBank/DDBJ databases">
        <title>Algicoccus daihaiensis sp.nov., isolated from Daihai Lake in Inner Mongolia.</title>
        <authorList>
            <person name="Kai J."/>
        </authorList>
    </citation>
    <scope>NUCLEOTIDE SEQUENCE [LARGE SCALE GENOMIC DNA]</scope>
    <source>
        <strain evidence="12">f23</strain>
    </source>
</reference>
<dbReference type="CDD" id="cd09157">
    <property type="entry name" value="PLDc_CLS_unchar2_1"/>
    <property type="match status" value="1"/>
</dbReference>
<protein>
    <recommendedName>
        <fullName evidence="8">Cardiolipin synthase</fullName>
        <ecNumber evidence="8">2.7.8.-</ecNumber>
    </recommendedName>
</protein>
<dbReference type="PANTHER" id="PTHR21248">
    <property type="entry name" value="CARDIOLIPIN SYNTHASE"/>
    <property type="match status" value="1"/>
</dbReference>
<dbReference type="EC" id="2.7.8.-" evidence="8"/>
<keyword evidence="12" id="KW-1185">Reference proteome</keyword>
<dbReference type="RefSeq" id="WP_243480002.1">
    <property type="nucleotide sequence ID" value="NZ_CP063982.1"/>
</dbReference>
<gene>
    <name evidence="11" type="primary">cls</name>
    <name evidence="11" type="ORF">DHf2319_04385</name>
</gene>
<keyword evidence="3" id="KW-0808">Transferase</keyword>
<dbReference type="NCBIfam" id="TIGR04265">
    <property type="entry name" value="bac_cardiolipin"/>
    <property type="match status" value="1"/>
</dbReference>
<evidence type="ECO:0000256" key="3">
    <source>
        <dbReference type="ARBA" id="ARBA00022679"/>
    </source>
</evidence>
<keyword evidence="6 9" id="KW-1133">Transmembrane helix</keyword>
<evidence type="ECO:0000256" key="7">
    <source>
        <dbReference type="ARBA" id="ARBA00023136"/>
    </source>
</evidence>
<dbReference type="Proteomes" id="UP000831607">
    <property type="component" value="Chromosome"/>
</dbReference>
<accession>A0ABY4ARB2</accession>
<dbReference type="SUPFAM" id="SSF56024">
    <property type="entry name" value="Phospholipase D/nuclease"/>
    <property type="match status" value="2"/>
</dbReference>
<dbReference type="EMBL" id="CP063982">
    <property type="protein sequence ID" value="UOD51562.1"/>
    <property type="molecule type" value="Genomic_DNA"/>
</dbReference>
<evidence type="ECO:0000313" key="11">
    <source>
        <dbReference type="EMBL" id="UOD51562.1"/>
    </source>
</evidence>
<dbReference type="InterPro" id="IPR022924">
    <property type="entry name" value="Cardiolipin_synthase"/>
</dbReference>
<evidence type="ECO:0000256" key="6">
    <source>
        <dbReference type="ARBA" id="ARBA00022989"/>
    </source>
</evidence>
<evidence type="ECO:0000256" key="4">
    <source>
        <dbReference type="ARBA" id="ARBA00022692"/>
    </source>
</evidence>
<evidence type="ECO:0000313" key="12">
    <source>
        <dbReference type="Proteomes" id="UP000831607"/>
    </source>
</evidence>
<evidence type="ECO:0000256" key="8">
    <source>
        <dbReference type="NCBIfam" id="TIGR04265"/>
    </source>
</evidence>
<dbReference type="InterPro" id="IPR025202">
    <property type="entry name" value="PLD-like_dom"/>
</dbReference>
<keyword evidence="2" id="KW-1003">Cell membrane</keyword>
<keyword evidence="4 9" id="KW-0812">Transmembrane</keyword>
<feature type="domain" description="PLD phosphodiesterase" evidence="10">
    <location>
        <begin position="219"/>
        <end position="246"/>
    </location>
</feature>